<reference evidence="1" key="2">
    <citation type="journal article" date="2022" name="J. Evol. Biol.">
        <title>Pre- and post-association barriers to host switching in sympatric mutualists.</title>
        <authorList>
            <person name="Dinges Z.M."/>
            <person name="Phillips R.K."/>
            <person name="Lively C.M."/>
            <person name="Bashey F."/>
        </authorList>
    </citation>
    <scope>NUCLEOTIDE SEQUENCE</scope>
    <source>
        <strain evidence="1">MC_266_E_2016</strain>
    </source>
</reference>
<sequence length="52" mass="5899">MTTFVFAAIKRSDINQKHPVRIKCVAENYQQAKMMVSVVYITAWAGQVIAKL</sequence>
<dbReference type="Proteomes" id="UP001222434">
    <property type="component" value="Unassembled WGS sequence"/>
</dbReference>
<evidence type="ECO:0000313" key="2">
    <source>
        <dbReference type="Proteomes" id="UP001222434"/>
    </source>
</evidence>
<dbReference type="AlphaFoldDB" id="A0AAJ1JE95"/>
<name>A0AAJ1JE95_XENBV</name>
<accession>A0AAJ1JE95</accession>
<dbReference type="EMBL" id="JAILSO010000192">
    <property type="protein sequence ID" value="MDE1480682.1"/>
    <property type="molecule type" value="Genomic_DNA"/>
</dbReference>
<protein>
    <submittedName>
        <fullName evidence="1">Uncharacterized protein</fullName>
    </submittedName>
</protein>
<proteinExistence type="predicted"/>
<organism evidence="1 2">
    <name type="scientific">Xenorhabdus bovienii</name>
    <name type="common">Xenorhabdus nematophila subsp. bovienii</name>
    <dbReference type="NCBI Taxonomy" id="40576"/>
    <lineage>
        <taxon>Bacteria</taxon>
        <taxon>Pseudomonadati</taxon>
        <taxon>Pseudomonadota</taxon>
        <taxon>Gammaproteobacteria</taxon>
        <taxon>Enterobacterales</taxon>
        <taxon>Morganellaceae</taxon>
        <taxon>Xenorhabdus</taxon>
    </lineage>
</organism>
<dbReference type="RefSeq" id="WP_274714035.1">
    <property type="nucleotide sequence ID" value="NZ_JAILSO010000192.1"/>
</dbReference>
<gene>
    <name evidence="1" type="ORF">KKJ01_21475</name>
</gene>
<reference evidence="1" key="1">
    <citation type="submission" date="2021-08" db="EMBL/GenBank/DDBJ databases">
        <authorList>
            <person name="Papudeshi B."/>
            <person name="Bashey-Visser F."/>
        </authorList>
    </citation>
    <scope>NUCLEOTIDE SEQUENCE</scope>
    <source>
        <strain evidence="1">MC_266_E_2016</strain>
    </source>
</reference>
<comment type="caution">
    <text evidence="1">The sequence shown here is derived from an EMBL/GenBank/DDBJ whole genome shotgun (WGS) entry which is preliminary data.</text>
</comment>
<evidence type="ECO:0000313" key="1">
    <source>
        <dbReference type="EMBL" id="MDE1480682.1"/>
    </source>
</evidence>